<dbReference type="PANTHER" id="PTHR31148:SF1">
    <property type="entry name" value="U1 SMALL NUCLEAR RIBONUCLEOPROTEIN C"/>
    <property type="match status" value="1"/>
</dbReference>
<organism evidence="10 11">
    <name type="scientific">Plasmodium cynomolgi (strain B)</name>
    <dbReference type="NCBI Taxonomy" id="1120755"/>
    <lineage>
        <taxon>Eukaryota</taxon>
        <taxon>Sar</taxon>
        <taxon>Alveolata</taxon>
        <taxon>Apicomplexa</taxon>
        <taxon>Aconoidasida</taxon>
        <taxon>Haemosporida</taxon>
        <taxon>Plasmodiidae</taxon>
        <taxon>Plasmodium</taxon>
        <taxon>Plasmodium (Plasmodium)</taxon>
    </lineage>
</organism>
<dbReference type="SMART" id="SM00451">
    <property type="entry name" value="ZnF_U1"/>
    <property type="match status" value="1"/>
</dbReference>
<dbReference type="GO" id="GO:0005685">
    <property type="term" value="C:U1 snRNP"/>
    <property type="evidence" value="ECO:0007669"/>
    <property type="project" value="InterPro"/>
</dbReference>
<evidence type="ECO:0000256" key="3">
    <source>
        <dbReference type="ARBA" id="ARBA00022771"/>
    </source>
</evidence>
<evidence type="ECO:0000313" key="11">
    <source>
        <dbReference type="Proteomes" id="UP000006319"/>
    </source>
</evidence>
<dbReference type="KEGG" id="pcy:PCYB_143550"/>
<dbReference type="InterPro" id="IPR017340">
    <property type="entry name" value="U1_snRNP-C"/>
</dbReference>
<keyword evidence="5" id="KW-0694">RNA-binding</keyword>
<dbReference type="Pfam" id="PF06220">
    <property type="entry name" value="zf-U1"/>
    <property type="match status" value="1"/>
</dbReference>
<dbReference type="InterPro" id="IPR036236">
    <property type="entry name" value="Znf_C2H2_sf"/>
</dbReference>
<proteinExistence type="inferred from homology"/>
<keyword evidence="7" id="KW-0687">Ribonucleoprotein</keyword>
<keyword evidence="2" id="KW-0479">Metal-binding</keyword>
<feature type="domain" description="Matrin-type" evidence="9">
    <location>
        <begin position="4"/>
        <end position="30"/>
    </location>
</feature>
<dbReference type="InterPro" id="IPR000690">
    <property type="entry name" value="Matrin/U1-C_Znf_C2H2"/>
</dbReference>
<accession>K6VHT4</accession>
<evidence type="ECO:0000256" key="7">
    <source>
        <dbReference type="ARBA" id="ARBA00023274"/>
    </source>
</evidence>
<dbReference type="Proteomes" id="UP000006319">
    <property type="component" value="Chromosome 14"/>
</dbReference>
<keyword evidence="11" id="KW-1185">Reference proteome</keyword>
<dbReference type="OrthoDB" id="76567at2759"/>
<feature type="region of interest" description="Disordered" evidence="8">
    <location>
        <begin position="89"/>
        <end position="122"/>
    </location>
</feature>
<dbReference type="PhylomeDB" id="K6VHT4"/>
<dbReference type="SUPFAM" id="SSF57667">
    <property type="entry name" value="beta-beta-alpha zinc fingers"/>
    <property type="match status" value="1"/>
</dbReference>
<sequence>MPKYYCEYCDIYLTHSSPVGRRQHIQGRKHISAKIEYFQNLLREEGITPQNFLGFLGNDAFNNVLGNPMMNNMMPGNFPMRMKCNNMKHHSHHSRHSHRHHMSHGRYSRERHGHHSYSSKYHSHPMHMNSNSIGSMSGFQNNKYSGSFFPPPNSMHGNGKMFNNVIRDLVSNVNIENDPSKDSQNEGRIGANAIDNSSSSIHDKGDQGDQRDHANHADRADQTDQGDNTDPVNADDGTVNKNDEVSVDA</sequence>
<dbReference type="InterPro" id="IPR003604">
    <property type="entry name" value="Matrin/U1-like-C_Znf_C2H2"/>
</dbReference>
<dbReference type="HAMAP" id="MF_03153">
    <property type="entry name" value="U1_C"/>
    <property type="match status" value="1"/>
</dbReference>
<comment type="subcellular location">
    <subcellularLocation>
        <location evidence="1">Nucleus</location>
    </subcellularLocation>
</comment>
<feature type="region of interest" description="Disordered" evidence="8">
    <location>
        <begin position="175"/>
        <end position="249"/>
    </location>
</feature>
<dbReference type="GO" id="GO:0030627">
    <property type="term" value="F:pre-mRNA 5'-splice site binding"/>
    <property type="evidence" value="ECO:0007669"/>
    <property type="project" value="InterPro"/>
</dbReference>
<dbReference type="RefSeq" id="XP_004224874.1">
    <property type="nucleotide sequence ID" value="XM_004224826.1"/>
</dbReference>
<feature type="non-terminal residue" evidence="10">
    <location>
        <position position="249"/>
    </location>
</feature>
<dbReference type="InterPro" id="IPR013085">
    <property type="entry name" value="U1-CZ_Znf_C2H2"/>
</dbReference>
<dbReference type="OMA" id="MHGNGKM"/>
<dbReference type="GO" id="GO:0008270">
    <property type="term" value="F:zinc ion binding"/>
    <property type="evidence" value="ECO:0007669"/>
    <property type="project" value="UniProtKB-KW"/>
</dbReference>
<keyword evidence="6" id="KW-0539">Nucleus</keyword>
<keyword evidence="4" id="KW-0862">Zinc</keyword>
<dbReference type="VEuPathDB" id="PlasmoDB:PCYB_143550"/>
<dbReference type="EMBL" id="DF157106">
    <property type="protein sequence ID" value="GAB68927.1"/>
    <property type="molecule type" value="Genomic_DNA"/>
</dbReference>
<keyword evidence="3" id="KW-0863">Zinc-finger</keyword>
<reference evidence="10 11" key="1">
    <citation type="journal article" date="2012" name="Nat. Genet.">
        <title>Plasmodium cynomolgi genome sequences provide insight into Plasmodium vivax and the monkey malaria clade.</title>
        <authorList>
            <person name="Tachibana S."/>
            <person name="Sullivan S.A."/>
            <person name="Kawai S."/>
            <person name="Nakamura S."/>
            <person name="Kim H.R."/>
            <person name="Goto N."/>
            <person name="Arisue N."/>
            <person name="Palacpac N.M.Q."/>
            <person name="Honma H."/>
            <person name="Yagi M."/>
            <person name="Tougan T."/>
            <person name="Katakai Y."/>
            <person name="Kaneko O."/>
            <person name="Mita T."/>
            <person name="Kita K."/>
            <person name="Yasutomi Y."/>
            <person name="Sutton P.L."/>
            <person name="Shakhbatyan R."/>
            <person name="Horii T."/>
            <person name="Yasunaga T."/>
            <person name="Barnwell J.W."/>
            <person name="Escalante A.A."/>
            <person name="Carlton J.M."/>
            <person name="Tanabe K."/>
        </authorList>
    </citation>
    <scope>NUCLEOTIDE SEQUENCE [LARGE SCALE GENOMIC DNA]</scope>
    <source>
        <strain evidence="10 11">B</strain>
    </source>
</reference>
<dbReference type="eggNOG" id="ENOG502SFRZ">
    <property type="taxonomic scope" value="Eukaryota"/>
</dbReference>
<dbReference type="FunFam" id="3.30.160.60:FF:000890">
    <property type="entry name" value="U1 small nuclear ribonucleoprotein C"/>
    <property type="match status" value="1"/>
</dbReference>
<name>K6VHT4_PLACD</name>
<dbReference type="GO" id="GO:0000395">
    <property type="term" value="P:mRNA 5'-splice site recognition"/>
    <property type="evidence" value="ECO:0007669"/>
    <property type="project" value="InterPro"/>
</dbReference>
<dbReference type="Gene3D" id="3.30.160.60">
    <property type="entry name" value="Classic Zinc Finger"/>
    <property type="match status" value="1"/>
</dbReference>
<evidence type="ECO:0000256" key="1">
    <source>
        <dbReference type="ARBA" id="ARBA00004123"/>
    </source>
</evidence>
<dbReference type="PROSITE" id="PS50171">
    <property type="entry name" value="ZF_MATRIN"/>
    <property type="match status" value="1"/>
</dbReference>
<gene>
    <name evidence="10" type="ORF">PCYB_143550</name>
</gene>
<evidence type="ECO:0000256" key="5">
    <source>
        <dbReference type="ARBA" id="ARBA00022884"/>
    </source>
</evidence>
<evidence type="ECO:0000256" key="6">
    <source>
        <dbReference type="ARBA" id="ARBA00023242"/>
    </source>
</evidence>
<evidence type="ECO:0000256" key="4">
    <source>
        <dbReference type="ARBA" id="ARBA00022833"/>
    </source>
</evidence>
<dbReference type="AlphaFoldDB" id="K6VHT4"/>
<evidence type="ECO:0000259" key="9">
    <source>
        <dbReference type="PROSITE" id="PS50171"/>
    </source>
</evidence>
<evidence type="ECO:0000256" key="8">
    <source>
        <dbReference type="SAM" id="MobiDB-lite"/>
    </source>
</evidence>
<dbReference type="PANTHER" id="PTHR31148">
    <property type="entry name" value="U1 SMALL NUCLEAR RIBONUCLEOPROTEIN C"/>
    <property type="match status" value="1"/>
</dbReference>
<evidence type="ECO:0000256" key="2">
    <source>
        <dbReference type="ARBA" id="ARBA00022723"/>
    </source>
</evidence>
<feature type="compositionally biased region" description="Basic and acidic residues" evidence="8">
    <location>
        <begin position="201"/>
        <end position="222"/>
    </location>
</feature>
<evidence type="ECO:0000313" key="10">
    <source>
        <dbReference type="EMBL" id="GAB68927.1"/>
    </source>
</evidence>
<dbReference type="GeneID" id="14695308"/>
<protein>
    <recommendedName>
        <fullName evidence="9">Matrin-type domain-containing protein</fullName>
    </recommendedName>
</protein>